<dbReference type="RefSeq" id="WP_117486957.1">
    <property type="nucleotide sequence ID" value="NZ_QVIG01000001.1"/>
</dbReference>
<dbReference type="GO" id="GO:0016758">
    <property type="term" value="F:hexosyltransferase activity"/>
    <property type="evidence" value="ECO:0007669"/>
    <property type="project" value="UniProtKB-ARBA"/>
</dbReference>
<protein>
    <submittedName>
        <fullName evidence="2">Glycosyltransferase family 2 protein</fullName>
    </submittedName>
</protein>
<comment type="caution">
    <text evidence="2">The sequence shown here is derived from an EMBL/GenBank/DDBJ whole genome shotgun (WGS) entry which is preliminary data.</text>
</comment>
<keyword evidence="3" id="KW-1185">Reference proteome</keyword>
<dbReference type="InterPro" id="IPR001173">
    <property type="entry name" value="Glyco_trans_2-like"/>
</dbReference>
<dbReference type="InterPro" id="IPR029044">
    <property type="entry name" value="Nucleotide-diphossugar_trans"/>
</dbReference>
<dbReference type="PANTHER" id="PTHR22916">
    <property type="entry name" value="GLYCOSYLTRANSFERASE"/>
    <property type="match status" value="1"/>
</dbReference>
<keyword evidence="2" id="KW-0808">Transferase</keyword>
<dbReference type="Pfam" id="PF00535">
    <property type="entry name" value="Glycos_transf_2"/>
    <property type="match status" value="1"/>
</dbReference>
<dbReference type="SUPFAM" id="SSF53448">
    <property type="entry name" value="Nucleotide-diphospho-sugar transferases"/>
    <property type="match status" value="1"/>
</dbReference>
<dbReference type="Gene3D" id="3.90.550.10">
    <property type="entry name" value="Spore Coat Polysaccharide Biosynthesis Protein SpsA, Chain A"/>
    <property type="match status" value="1"/>
</dbReference>
<accession>A0A372ZSA3</accession>
<name>A0A372ZSA3_9ACTN</name>
<dbReference type="CDD" id="cd00761">
    <property type="entry name" value="Glyco_tranf_GTA_type"/>
    <property type="match status" value="1"/>
</dbReference>
<feature type="domain" description="Glycosyltransferase 2-like" evidence="1">
    <location>
        <begin position="7"/>
        <end position="126"/>
    </location>
</feature>
<evidence type="ECO:0000259" key="1">
    <source>
        <dbReference type="Pfam" id="PF00535"/>
    </source>
</evidence>
<dbReference type="Proteomes" id="UP000263377">
    <property type="component" value="Unassembled WGS sequence"/>
</dbReference>
<gene>
    <name evidence="2" type="ORF">DR950_11570</name>
</gene>
<dbReference type="PANTHER" id="PTHR22916:SF3">
    <property type="entry name" value="UDP-GLCNAC:BETAGAL BETA-1,3-N-ACETYLGLUCOSAMINYLTRANSFERASE-LIKE PROTEIN 1"/>
    <property type="match status" value="1"/>
</dbReference>
<dbReference type="AlphaFoldDB" id="A0A372ZSA3"/>
<proteinExistence type="predicted"/>
<dbReference type="EMBL" id="QVIG01000001">
    <property type="protein sequence ID" value="RGD58342.1"/>
    <property type="molecule type" value="Genomic_DNA"/>
</dbReference>
<organism evidence="2 3">
    <name type="scientific">Kitasatospora xanthocidica</name>
    <dbReference type="NCBI Taxonomy" id="83382"/>
    <lineage>
        <taxon>Bacteria</taxon>
        <taxon>Bacillati</taxon>
        <taxon>Actinomycetota</taxon>
        <taxon>Actinomycetes</taxon>
        <taxon>Kitasatosporales</taxon>
        <taxon>Streptomycetaceae</taxon>
        <taxon>Kitasatospora</taxon>
    </lineage>
</organism>
<reference evidence="2 3" key="1">
    <citation type="submission" date="2018-08" db="EMBL/GenBank/DDBJ databases">
        <title>Diversity &amp; Physiological Properties of Lignin-Decomposing Actinobacteria from Soil.</title>
        <authorList>
            <person name="Roh S.G."/>
            <person name="Kim S.B."/>
        </authorList>
    </citation>
    <scope>NUCLEOTIDE SEQUENCE [LARGE SCALE GENOMIC DNA]</scope>
    <source>
        <strain evidence="2 3">MMS17-GH009</strain>
    </source>
</reference>
<evidence type="ECO:0000313" key="2">
    <source>
        <dbReference type="EMBL" id="RGD58342.1"/>
    </source>
</evidence>
<evidence type="ECO:0000313" key="3">
    <source>
        <dbReference type="Proteomes" id="UP000263377"/>
    </source>
</evidence>
<sequence length="334" mass="36582">MPSPLISVVLPAYDQHEQLADCLDSLLAQSLADVEVIVVADRSPETAGGLADAYAARHPQVSVLHLNAAVGVGASRNAGAARATGEYLLFLDADHLLPRDALRTLADRLRQTGPVDVLLFGHSRRHQDRDWPGGAEALLAEAGPEPFAPFDRPALFGAPPLAWDRLVRRGHWAELGLAFPPGRYEEVPVAHAALLGARTAAVLARECVQLRRRETVHPAGGPGSGVFDLFEQYERSFALLEDQPHLYAVREALFVRMIRHYLFVFDLAGCVTRAERPQFFHRAAEHHRRFQPPGHRRPGGREGIKFSLLAGGAYPAFEVAKLSHIARGTLTGRK</sequence>